<feature type="region of interest" description="Disordered" evidence="1">
    <location>
        <begin position="157"/>
        <end position="212"/>
    </location>
</feature>
<sequence>MRARVTLLVVAILLVAGFAALNWSEIMRPTPLSFGAFITDAPLGLILLGLLMLSLLGFLALGAMHRTQVLIESRQHLKELQHHRDLADRAEASRFTELRTHLDTQLGELRKRDAIAATEFEKAMVLGQRELRTQLDQMSRTLATRLTDMEHRIDGRLGAPSAARPTPAYPEAVHSAETARDERVLAERAREERAAAETLASSEPPKRRFWNL</sequence>
<keyword evidence="2" id="KW-0472">Membrane</keyword>
<organism evidence="3 4">
    <name type="scientific">Caenimonas sedimenti</name>
    <dbReference type="NCBI Taxonomy" id="2596921"/>
    <lineage>
        <taxon>Bacteria</taxon>
        <taxon>Pseudomonadati</taxon>
        <taxon>Pseudomonadota</taxon>
        <taxon>Betaproteobacteria</taxon>
        <taxon>Burkholderiales</taxon>
        <taxon>Comamonadaceae</taxon>
        <taxon>Caenimonas</taxon>
    </lineage>
</organism>
<accession>A0A562ZNM8</accession>
<evidence type="ECO:0008006" key="5">
    <source>
        <dbReference type="Google" id="ProtNLM"/>
    </source>
</evidence>
<reference evidence="3 4" key="1">
    <citation type="submission" date="2019-07" db="EMBL/GenBank/DDBJ databases">
        <title>Caenimonas sedimenti sp. nov., isolated from activated sludge.</title>
        <authorList>
            <person name="Xu J."/>
        </authorList>
    </citation>
    <scope>NUCLEOTIDE SEQUENCE [LARGE SCALE GENOMIC DNA]</scope>
    <source>
        <strain evidence="3 4">HX-9-20</strain>
    </source>
</reference>
<feature type="compositionally biased region" description="Basic and acidic residues" evidence="1">
    <location>
        <begin position="177"/>
        <end position="195"/>
    </location>
</feature>
<feature type="transmembrane region" description="Helical" evidence="2">
    <location>
        <begin position="43"/>
        <end position="64"/>
    </location>
</feature>
<dbReference type="OrthoDB" id="8563966at2"/>
<dbReference type="EMBL" id="VOBQ01000013">
    <property type="protein sequence ID" value="TWO70143.1"/>
    <property type="molecule type" value="Genomic_DNA"/>
</dbReference>
<evidence type="ECO:0000256" key="1">
    <source>
        <dbReference type="SAM" id="MobiDB-lite"/>
    </source>
</evidence>
<keyword evidence="2" id="KW-1133">Transmembrane helix</keyword>
<name>A0A562ZNM8_9BURK</name>
<comment type="caution">
    <text evidence="3">The sequence shown here is derived from an EMBL/GenBank/DDBJ whole genome shotgun (WGS) entry which is preliminary data.</text>
</comment>
<dbReference type="AlphaFoldDB" id="A0A562ZNM8"/>
<protein>
    <recommendedName>
        <fullName evidence="5">LapA family protein</fullName>
    </recommendedName>
</protein>
<dbReference type="Proteomes" id="UP000318199">
    <property type="component" value="Unassembled WGS sequence"/>
</dbReference>
<keyword evidence="4" id="KW-1185">Reference proteome</keyword>
<gene>
    <name evidence="3" type="ORF">FN976_17575</name>
</gene>
<keyword evidence="2" id="KW-0812">Transmembrane</keyword>
<evidence type="ECO:0000313" key="4">
    <source>
        <dbReference type="Proteomes" id="UP000318199"/>
    </source>
</evidence>
<dbReference type="RefSeq" id="WP_145894339.1">
    <property type="nucleotide sequence ID" value="NZ_VOBQ01000013.1"/>
</dbReference>
<evidence type="ECO:0000256" key="2">
    <source>
        <dbReference type="SAM" id="Phobius"/>
    </source>
</evidence>
<evidence type="ECO:0000313" key="3">
    <source>
        <dbReference type="EMBL" id="TWO70143.1"/>
    </source>
</evidence>
<proteinExistence type="predicted"/>